<organism evidence="1 2">
    <name type="scientific">Roseobacter fucihabitans</name>
    <dbReference type="NCBI Taxonomy" id="1537242"/>
    <lineage>
        <taxon>Bacteria</taxon>
        <taxon>Pseudomonadati</taxon>
        <taxon>Pseudomonadota</taxon>
        <taxon>Alphaproteobacteria</taxon>
        <taxon>Rhodobacterales</taxon>
        <taxon>Roseobacteraceae</taxon>
        <taxon>Roseobacter</taxon>
    </lineage>
</organism>
<dbReference type="EMBL" id="CP143423">
    <property type="protein sequence ID" value="WVX47098.1"/>
    <property type="molecule type" value="Genomic_DNA"/>
</dbReference>
<reference evidence="2" key="1">
    <citation type="submission" date="2024-01" db="EMBL/GenBank/DDBJ databases">
        <title>Roseobacter fucihabitans sp. nov., isolated from the brown alga Fucus spiralis.</title>
        <authorList>
            <person name="Hahnke S."/>
            <person name="Berger M."/>
            <person name="Schlingloff A."/>
            <person name="Athale I."/>
            <person name="Neumann-Schaal M."/>
            <person name="Adenaya A."/>
            <person name="Poehlein A."/>
            <person name="Daniel R."/>
            <person name="Pertersen J."/>
            <person name="Brinkhoff T."/>
        </authorList>
    </citation>
    <scope>NUCLEOTIDE SEQUENCE [LARGE SCALE GENOMIC DNA]</scope>
    <source>
        <strain evidence="2">B14</strain>
    </source>
</reference>
<accession>A0ABZ2BMS9</accession>
<dbReference type="Proteomes" id="UP001318682">
    <property type="component" value="Chromosome"/>
</dbReference>
<keyword evidence="2" id="KW-1185">Reference proteome</keyword>
<proteinExistence type="predicted"/>
<evidence type="ECO:0000313" key="2">
    <source>
        <dbReference type="Proteomes" id="UP001318682"/>
    </source>
</evidence>
<evidence type="ECO:0000313" key="1">
    <source>
        <dbReference type="EMBL" id="WVX47098.1"/>
    </source>
</evidence>
<sequence length="285" mass="31540">MTKQDRTTLKSFFREGALPTAEHYRDLIDSNVNTVEDGYSKTAIDGLNLNSVGTSLRVMSLYQGLSTPTPSWTVEHGTTTSGQAPGALHFKPHLGAQANQIDTNTPSKQAQGLSLTRDGRAGFDTENPAWRLDVNGVARMAGRVGVTSPDIAHIPADGKWHDITPAMTGCQAFEVMAGAGAEVNAGHYAMLHAIAMNAFHPRNPILNWLFGRRRIKAQTAVYGSYADRLKLRWIATEERHHFKLQLRSNANYGAGKNIRYYLTRLWFDSLMEGSRRNTDRDEGLL</sequence>
<gene>
    <name evidence="1" type="ORF">ROLI_001630</name>
</gene>
<protein>
    <submittedName>
        <fullName evidence="1">Uncharacterized protein</fullName>
    </submittedName>
</protein>
<dbReference type="RefSeq" id="WP_187428047.1">
    <property type="nucleotide sequence ID" value="NZ_CP143423.1"/>
</dbReference>
<name>A0ABZ2BMS9_9RHOB</name>